<dbReference type="Gene3D" id="1.25.40.20">
    <property type="entry name" value="Ankyrin repeat-containing domain"/>
    <property type="match status" value="4"/>
</dbReference>
<reference evidence="5" key="1">
    <citation type="submission" date="2023-04" db="EMBL/GenBank/DDBJ databases">
        <title>Colletotrichum limetticola genome sequence.</title>
        <authorList>
            <person name="Baroncelli R."/>
        </authorList>
    </citation>
    <scope>NUCLEOTIDE SEQUENCE</scope>
    <source>
        <strain evidence="5">KLA-Anderson</strain>
    </source>
</reference>
<dbReference type="PANTHER" id="PTHR24198:SF165">
    <property type="entry name" value="ANKYRIN REPEAT-CONTAINING PROTEIN-RELATED"/>
    <property type="match status" value="1"/>
</dbReference>
<evidence type="ECO:0000259" key="4">
    <source>
        <dbReference type="Pfam" id="PF14420"/>
    </source>
</evidence>
<accession>A0ABQ9QAE3</accession>
<sequence length="1175" mass="131239">MASSRKRYSDEEWLQHRAEIQRMFLNESASFNEIIRKLEEDGFPVTTSQLEYKLKVWGLRRRISKNDAKIFWHFVDDHLAKREQQGKLSQVIRDGKVIEPAKVRKERSRYQRTSLEKFQAGSATPQAPPGFNITICTPATSNMKFVWPRSLPWLEFQTMFPELPRAHGAYMRTGLGSELPRFPANLDILKSLHLPISSDRSSVARLTAQLASTMPEGQEGNNARLAQALLQAPTQLTTSEHLKLLIYRISNSMKVFEISDDLSCWARTLVMLEDSGIMSLKFSVGKTVGPTLSAFTEKLFQRAFLIMFYMMTYGDLPGFLFELDSDCSDFEIDCTLKDRLEPLRARTKKVVLWLLSLGQSPDVYIDLPDLTSDTPLGLAITINEPHLALQLLDAGADPHFSYTGLSEALYGQWMQFPEFDHEGKMAAVFKRFADCGLSLSEDRNGNSALMLAVKYSNRTAADMLIQFGANVLWSCQYGRFSYSPSIREASVLGSAAGLMDETRAMEFIKLLTAHAHSTYPSTPISQFFKLDVVMNASKNGHVSVLEYLHQIGYDTAGAEYEGFTALHIAAFAGRYRACKWLLDHGSLVDGPNLSNGAPPPIIFAALKGDEDVVRLLHEAGADLNTSLSFEANANSWMDTDWISEGSLRRDSRIVCQLGGNTINPAGAAILNPSRDKKVCTYLAKHGARLPGWAAYYGAYANDIDLVKVAVAEYSQVNINWLDQNKEKLLQTLLSLALRDEDLRHQPWMQKQVVDLCFEVLSAGPVMMGGEAQLAMFLDSWDLVEAILQRGSAGSVQKNNGMSLLEAAFLSGSDSIIQHVFERIPEAYDGSALCAAVLLASNRKCMKFLQRLLQNRQNWDCPSLLEGTAIGLAVFNGEMQALRILCGQIGTPPAAISSVGGVEHTLFQWTKRLRDLPFWHDKHTEVTEPLSFIVESSWLKAKLRELGYRSWEHLIQVTLNIDSEETLEIRLFSSESDIRPEQQKDKSMLFLVTRDGRLKSVEIEDFHQKTYMICGRGRSPLQQAVEDGDLTKIDLLLGAGADINAPAADQAGATALQLAAITGRIGIAKMLIDMGADVDAPRAPESGRTALEGAAEHGRIDMIQLLLSEGAETGGKGRLQYMRAIKFAERQGHLVAANMLREYRDWTVDDDDLWNWDKLLEEFFSDDDDQIEVEDE</sequence>
<dbReference type="InterPro" id="IPR025676">
    <property type="entry name" value="Clr5_dom"/>
</dbReference>
<dbReference type="PROSITE" id="PS50088">
    <property type="entry name" value="ANK_REPEAT"/>
    <property type="match status" value="6"/>
</dbReference>
<dbReference type="Proteomes" id="UP001169217">
    <property type="component" value="Unassembled WGS sequence"/>
</dbReference>
<dbReference type="PROSITE" id="PS50297">
    <property type="entry name" value="ANK_REP_REGION"/>
    <property type="match status" value="5"/>
</dbReference>
<feature type="repeat" description="ANK" evidence="3">
    <location>
        <begin position="1015"/>
        <end position="1047"/>
    </location>
</feature>
<dbReference type="Pfam" id="PF00023">
    <property type="entry name" value="Ank"/>
    <property type="match status" value="1"/>
</dbReference>
<dbReference type="Pfam" id="PF12796">
    <property type="entry name" value="Ank_2"/>
    <property type="match status" value="2"/>
</dbReference>
<protein>
    <recommendedName>
        <fullName evidence="4">Clr5 domain-containing protein</fullName>
    </recommendedName>
</protein>
<name>A0ABQ9QAE3_9PEZI</name>
<evidence type="ECO:0000256" key="3">
    <source>
        <dbReference type="PROSITE-ProRule" id="PRU00023"/>
    </source>
</evidence>
<proteinExistence type="predicted"/>
<dbReference type="EMBL" id="JARUPT010000032">
    <property type="protein sequence ID" value="KAK0380790.1"/>
    <property type="molecule type" value="Genomic_DNA"/>
</dbReference>
<dbReference type="PANTHER" id="PTHR24198">
    <property type="entry name" value="ANKYRIN REPEAT AND PROTEIN KINASE DOMAIN-CONTAINING PROTEIN"/>
    <property type="match status" value="1"/>
</dbReference>
<dbReference type="SUPFAM" id="SSF48403">
    <property type="entry name" value="Ankyrin repeat"/>
    <property type="match status" value="2"/>
</dbReference>
<dbReference type="Pfam" id="PF14420">
    <property type="entry name" value="Clr5"/>
    <property type="match status" value="1"/>
</dbReference>
<evidence type="ECO:0000313" key="5">
    <source>
        <dbReference type="EMBL" id="KAK0380790.1"/>
    </source>
</evidence>
<feature type="repeat" description="ANK" evidence="3">
    <location>
        <begin position="1050"/>
        <end position="1082"/>
    </location>
</feature>
<keyword evidence="2 3" id="KW-0040">ANK repeat</keyword>
<dbReference type="InterPro" id="IPR002110">
    <property type="entry name" value="Ankyrin_rpt"/>
</dbReference>
<keyword evidence="6" id="KW-1185">Reference proteome</keyword>
<feature type="repeat" description="ANK" evidence="3">
    <location>
        <begin position="596"/>
        <end position="628"/>
    </location>
</feature>
<feature type="repeat" description="ANK" evidence="3">
    <location>
        <begin position="561"/>
        <end position="593"/>
    </location>
</feature>
<evidence type="ECO:0000313" key="6">
    <source>
        <dbReference type="Proteomes" id="UP001169217"/>
    </source>
</evidence>
<keyword evidence="1" id="KW-0677">Repeat</keyword>
<feature type="domain" description="Clr5" evidence="4">
    <location>
        <begin position="9"/>
        <end position="60"/>
    </location>
</feature>
<comment type="caution">
    <text evidence="5">The sequence shown here is derived from an EMBL/GenBank/DDBJ whole genome shotgun (WGS) entry which is preliminary data.</text>
</comment>
<organism evidence="5 6">
    <name type="scientific">Colletotrichum limetticola</name>
    <dbReference type="NCBI Taxonomy" id="1209924"/>
    <lineage>
        <taxon>Eukaryota</taxon>
        <taxon>Fungi</taxon>
        <taxon>Dikarya</taxon>
        <taxon>Ascomycota</taxon>
        <taxon>Pezizomycotina</taxon>
        <taxon>Sordariomycetes</taxon>
        <taxon>Hypocreomycetidae</taxon>
        <taxon>Glomerellales</taxon>
        <taxon>Glomerellaceae</taxon>
        <taxon>Colletotrichum</taxon>
        <taxon>Colletotrichum acutatum species complex</taxon>
    </lineage>
</organism>
<evidence type="ECO:0000256" key="2">
    <source>
        <dbReference type="ARBA" id="ARBA00023043"/>
    </source>
</evidence>
<dbReference type="InterPro" id="IPR036770">
    <property type="entry name" value="Ankyrin_rpt-contain_sf"/>
</dbReference>
<feature type="repeat" description="ANK" evidence="3">
    <location>
        <begin position="1085"/>
        <end position="1117"/>
    </location>
</feature>
<dbReference type="SMART" id="SM00248">
    <property type="entry name" value="ANK"/>
    <property type="match status" value="9"/>
</dbReference>
<feature type="repeat" description="ANK" evidence="3">
    <location>
        <begin position="444"/>
        <end position="471"/>
    </location>
</feature>
<gene>
    <name evidence="5" type="ORF">CLIM01_01865</name>
</gene>
<evidence type="ECO:0000256" key="1">
    <source>
        <dbReference type="ARBA" id="ARBA00022737"/>
    </source>
</evidence>